<accession>A0A1P8KGR6</accession>
<gene>
    <name evidence="1" type="ORF">BAA96_1p0167</name>
</gene>
<proteinExistence type="predicted"/>
<reference evidence="1" key="1">
    <citation type="journal article" date="2016" name="Biomed. Res. Int.">
        <title>Resistance of Permafrost and Modern Acinetobacter lwoffii Strains to Heavy Metals and Arsenic Revealed by Genome Analysis.</title>
        <authorList>
            <person name="Mindlin S."/>
            <person name="Petrenko A."/>
            <person name="Kurakov A."/>
            <person name="Beletsky A."/>
            <person name="Mardanov A."/>
            <person name="Petrova M."/>
        </authorList>
    </citation>
    <scope>NUCLEOTIDE SEQUENCE</scope>
    <source>
        <strain evidence="1">ED23-35</strain>
        <plasmid evidence="1">pALWED1.1</plasmid>
    </source>
</reference>
<protein>
    <submittedName>
        <fullName evidence="1">Uncharacterized protein</fullName>
    </submittedName>
</protein>
<dbReference type="AlphaFoldDB" id="A0A1P8KGR6"/>
<organism evidence="1">
    <name type="scientific">Acinetobacter lwoffii</name>
    <dbReference type="NCBI Taxonomy" id="28090"/>
    <lineage>
        <taxon>Bacteria</taxon>
        <taxon>Pseudomonadati</taxon>
        <taxon>Pseudomonadota</taxon>
        <taxon>Gammaproteobacteria</taxon>
        <taxon>Moraxellales</taxon>
        <taxon>Moraxellaceae</taxon>
        <taxon>Acinetobacter</taxon>
    </lineage>
</organism>
<sequence>MDLYKNVSGDIDAMITFDKILGGFGQNTVNTTRERVQINSKHEKVEREIEGASPYLKSDYELFVEHHNMLMQEYRATQLHLRNILEKKNEVKSIQKLADLCERHQCSNIAQLFVEKNEDEYVLQCFQDFQQDLENNNALRKDFNHFSDSFEAYRYNMEICNKLSGIDQPFTLERPNDRQLNFVIHSHENINKTLLDYQAKIIEQQTTVDQLKQDASYTALFPIATNDKNMFSIAATEVYVEQSPKYQDYLKVIKNELKNINETGKNAFSQHYKDTITQSNLENVKTKESASTYSNGF</sequence>
<geneLocation type="plasmid" evidence="1">
    <name>pALWED1.1</name>
</geneLocation>
<dbReference type="RefSeq" id="WP_096911066.1">
    <property type="nucleotide sequence ID" value="NZ_CP082144.1"/>
</dbReference>
<evidence type="ECO:0000313" key="1">
    <source>
        <dbReference type="EMBL" id="APW48872.1"/>
    </source>
</evidence>
<name>A0A1P8KGR6_ACILW</name>
<dbReference type="EMBL" id="KX426227">
    <property type="protein sequence ID" value="APW48872.1"/>
    <property type="molecule type" value="Genomic_DNA"/>
</dbReference>
<keyword evidence="1" id="KW-0614">Plasmid</keyword>